<dbReference type="Proteomes" id="UP000318821">
    <property type="component" value="Unassembled WGS sequence"/>
</dbReference>
<dbReference type="AlphaFoldDB" id="A0A504XJ86"/>
<accession>A0A504XJ86</accession>
<evidence type="ECO:0000256" key="1">
    <source>
        <dbReference type="SAM" id="MobiDB-lite"/>
    </source>
</evidence>
<protein>
    <submittedName>
        <fullName evidence="2">Uncharacterized protein</fullName>
    </submittedName>
</protein>
<feature type="region of interest" description="Disordered" evidence="1">
    <location>
        <begin position="82"/>
        <end position="102"/>
    </location>
</feature>
<reference evidence="3" key="1">
    <citation type="submission" date="2019-02" db="EMBL/GenBank/DDBJ databases">
        <title>FDA dAtabase for Regulatory Grade micrObial Sequences (FDA-ARGOS): Supporting development and validation of Infectious Disease Dx tests.</title>
        <authorList>
            <person name="Duncan R."/>
            <person name="Fisher C."/>
            <person name="Tallon L."/>
            <person name="Sadzewicz L."/>
            <person name="Sengamalay N."/>
            <person name="Ott S."/>
            <person name="Godinez A."/>
            <person name="Nagaraj S."/>
            <person name="Vavikolanu K."/>
            <person name="Vyas G."/>
            <person name="Nadendla S."/>
            <person name="Aluvathingal J."/>
            <person name="Sichtig H."/>
        </authorList>
    </citation>
    <scope>NUCLEOTIDE SEQUENCE [LARGE SCALE GENOMIC DNA]</scope>
    <source>
        <strain evidence="3">FDAARGOS_360</strain>
    </source>
</reference>
<evidence type="ECO:0000313" key="2">
    <source>
        <dbReference type="EMBL" id="TPP48956.1"/>
    </source>
</evidence>
<sequence length="128" mass="15014">MFSKDQIQEIEQLLSRIGDSTEDHEMLANSFEVDHASSTTGALAAHKSCEHDKMLPDNVQTYLGRKKSDTINAILNERRFREKTRQQRHRYRAPFHSQTPKLRPLTDQFSKYDVQADDMTLFIEMRSR</sequence>
<gene>
    <name evidence="2" type="ORF">CGC20_26875</name>
</gene>
<evidence type="ECO:0000313" key="3">
    <source>
        <dbReference type="Proteomes" id="UP000318821"/>
    </source>
</evidence>
<dbReference type="EMBL" id="RHLD01000022">
    <property type="protein sequence ID" value="TPP48956.1"/>
    <property type="molecule type" value="Genomic_DNA"/>
</dbReference>
<proteinExistence type="predicted"/>
<organism evidence="2 3">
    <name type="scientific">Leishmania donovani</name>
    <dbReference type="NCBI Taxonomy" id="5661"/>
    <lineage>
        <taxon>Eukaryota</taxon>
        <taxon>Discoba</taxon>
        <taxon>Euglenozoa</taxon>
        <taxon>Kinetoplastea</taxon>
        <taxon>Metakinetoplastina</taxon>
        <taxon>Trypanosomatida</taxon>
        <taxon>Trypanosomatidae</taxon>
        <taxon>Leishmaniinae</taxon>
        <taxon>Leishmania</taxon>
    </lineage>
</organism>
<comment type="caution">
    <text evidence="2">The sequence shown here is derived from an EMBL/GenBank/DDBJ whole genome shotgun (WGS) entry which is preliminary data.</text>
</comment>
<name>A0A504XJ86_LEIDO</name>